<dbReference type="EMBL" id="LVVM01005477">
    <property type="protein sequence ID" value="OJA10435.1"/>
    <property type="molecule type" value="Genomic_DNA"/>
</dbReference>
<dbReference type="STRING" id="180088.A0A1J8PRM7"/>
<gene>
    <name evidence="1" type="ORF">AZE42_06192</name>
</gene>
<evidence type="ECO:0000313" key="2">
    <source>
        <dbReference type="Proteomes" id="UP000183567"/>
    </source>
</evidence>
<organism evidence="1 2">
    <name type="scientific">Rhizopogon vesiculosus</name>
    <dbReference type="NCBI Taxonomy" id="180088"/>
    <lineage>
        <taxon>Eukaryota</taxon>
        <taxon>Fungi</taxon>
        <taxon>Dikarya</taxon>
        <taxon>Basidiomycota</taxon>
        <taxon>Agaricomycotina</taxon>
        <taxon>Agaricomycetes</taxon>
        <taxon>Agaricomycetidae</taxon>
        <taxon>Boletales</taxon>
        <taxon>Suillineae</taxon>
        <taxon>Rhizopogonaceae</taxon>
        <taxon>Rhizopogon</taxon>
    </lineage>
</organism>
<dbReference type="Proteomes" id="UP000183567">
    <property type="component" value="Unassembled WGS sequence"/>
</dbReference>
<evidence type="ECO:0000313" key="1">
    <source>
        <dbReference type="EMBL" id="OJA10435.1"/>
    </source>
</evidence>
<protein>
    <submittedName>
        <fullName evidence="1">Uncharacterized protein</fullName>
    </submittedName>
</protein>
<reference evidence="1 2" key="1">
    <citation type="submission" date="2016-03" db="EMBL/GenBank/DDBJ databases">
        <title>Comparative genomics of the ectomycorrhizal sister species Rhizopogon vinicolor and Rhizopogon vesiculosus (Basidiomycota: Boletales) reveals a divergence of the mating type B locus.</title>
        <authorList>
            <person name="Mujic A.B."/>
            <person name="Kuo A."/>
            <person name="Tritt A."/>
            <person name="Lipzen A."/>
            <person name="Chen C."/>
            <person name="Johnson J."/>
            <person name="Sharma A."/>
            <person name="Barry K."/>
            <person name="Grigoriev I.V."/>
            <person name="Spatafora J.W."/>
        </authorList>
    </citation>
    <scope>NUCLEOTIDE SEQUENCE [LARGE SCALE GENOMIC DNA]</scope>
    <source>
        <strain evidence="1 2">AM-OR11-056</strain>
    </source>
</reference>
<proteinExistence type="predicted"/>
<comment type="caution">
    <text evidence="1">The sequence shown here is derived from an EMBL/GenBank/DDBJ whole genome shotgun (WGS) entry which is preliminary data.</text>
</comment>
<dbReference type="OrthoDB" id="3186349at2759"/>
<accession>A0A1J8PRM7</accession>
<dbReference type="AlphaFoldDB" id="A0A1J8PRM7"/>
<sequence length="60" mass="6934">MGWTDSPAVFQNDVAFILQHETDIAPNFQDDINVLGPCTRYEKSNGTFECIPENDRIRRF</sequence>
<keyword evidence="2" id="KW-1185">Reference proteome</keyword>
<feature type="non-terminal residue" evidence="1">
    <location>
        <position position="60"/>
    </location>
</feature>
<name>A0A1J8PRM7_9AGAM</name>